<dbReference type="InterPro" id="IPR050741">
    <property type="entry name" value="Acyl-CoA_dehydrogenase"/>
</dbReference>
<evidence type="ECO:0000256" key="2">
    <source>
        <dbReference type="ARBA" id="ARBA00005102"/>
    </source>
</evidence>
<dbReference type="PANTHER" id="PTHR48083">
    <property type="entry name" value="MEDIUM-CHAIN SPECIFIC ACYL-COA DEHYDROGENASE, MITOCHONDRIAL-RELATED"/>
    <property type="match status" value="1"/>
</dbReference>
<dbReference type="SUPFAM" id="SSF47203">
    <property type="entry name" value="Acyl-CoA dehydrogenase C-terminal domain-like"/>
    <property type="match status" value="1"/>
</dbReference>
<dbReference type="SUPFAM" id="SSF56645">
    <property type="entry name" value="Acyl-CoA dehydrogenase NM domain-like"/>
    <property type="match status" value="1"/>
</dbReference>
<evidence type="ECO:0000256" key="3">
    <source>
        <dbReference type="ARBA" id="ARBA00009347"/>
    </source>
</evidence>
<organism evidence="14 15">
    <name type="scientific">Roseovarius indicus</name>
    <dbReference type="NCBI Taxonomy" id="540747"/>
    <lineage>
        <taxon>Bacteria</taxon>
        <taxon>Pseudomonadati</taxon>
        <taxon>Pseudomonadota</taxon>
        <taxon>Alphaproteobacteria</taxon>
        <taxon>Rhodobacterales</taxon>
        <taxon>Roseobacteraceae</taxon>
        <taxon>Roseovarius</taxon>
    </lineage>
</organism>
<dbReference type="Gene3D" id="1.10.540.10">
    <property type="entry name" value="Acyl-CoA dehydrogenase/oxidase, N-terminal domain"/>
    <property type="match status" value="1"/>
</dbReference>
<evidence type="ECO:0000256" key="1">
    <source>
        <dbReference type="ARBA" id="ARBA00001974"/>
    </source>
</evidence>
<sequence>MKDMHQTRSAWMTDEHQMLSEMTAKFITDEWQPHFDRWRKAGIMDRDTWNQAGELGLLCPSIPEEYGGAGGDFGHEAVICIEQSRANLASWGNPIHSGIVAHYILAYGSEEQKKRWLPKMVSGEMVGALAMTEPAAGSDLQGMKTKALRDGNVYRLSGQKTFITNGQHADLILVAAKTDPSQGAKGISLVAVETEGAEGFSRGRNLEKSGLHSADTSELFFDDVAVPPENILGGEEGRGFIQMMQQLPQERLIIACGAQGALEGGVERTIAYANERQAFGGPIMQFQNTRFKLAECLTKTKVARAFLDECISEHLKGELSVEKAAMAKYWISDTQFEVLDECVQLHGGYGYMAEYDIAEMWADARVQRIYGGTNEIMKELISRSFTAKP</sequence>
<evidence type="ECO:0000313" key="14">
    <source>
        <dbReference type="EMBL" id="QEW28105.1"/>
    </source>
</evidence>
<dbReference type="EMBL" id="CP031598">
    <property type="protein sequence ID" value="QEW28105.1"/>
    <property type="molecule type" value="Genomic_DNA"/>
</dbReference>
<dbReference type="InterPro" id="IPR006089">
    <property type="entry name" value="Acyl-CoA_DH_CS"/>
</dbReference>
<dbReference type="Pfam" id="PF00441">
    <property type="entry name" value="Acyl-CoA_dh_1"/>
    <property type="match status" value="1"/>
</dbReference>
<dbReference type="Pfam" id="PF02770">
    <property type="entry name" value="Acyl-CoA_dh_M"/>
    <property type="match status" value="1"/>
</dbReference>
<evidence type="ECO:0000256" key="10">
    <source>
        <dbReference type="RuleBase" id="RU362125"/>
    </source>
</evidence>
<dbReference type="InterPro" id="IPR013786">
    <property type="entry name" value="AcylCoA_DH/ox_N"/>
</dbReference>
<dbReference type="GO" id="GO:0005737">
    <property type="term" value="C:cytoplasm"/>
    <property type="evidence" value="ECO:0007669"/>
    <property type="project" value="TreeGrafter"/>
</dbReference>
<reference evidence="14 15" key="1">
    <citation type="submission" date="2018-08" db="EMBL/GenBank/DDBJ databases">
        <title>Genetic Globetrotter - A new plasmid hitch-hiking vast phylogenetic and geographic distances.</title>
        <authorList>
            <person name="Vollmers J."/>
            <person name="Petersen J."/>
        </authorList>
    </citation>
    <scope>NUCLEOTIDE SEQUENCE [LARGE SCALE GENOMIC DNA]</scope>
    <source>
        <strain evidence="14 15">DSM 26383</strain>
    </source>
</reference>
<dbReference type="PROSITE" id="PS00072">
    <property type="entry name" value="ACYL_COA_DH_1"/>
    <property type="match status" value="1"/>
</dbReference>
<dbReference type="AlphaFoldDB" id="A0A5P3AIN9"/>
<dbReference type="Proteomes" id="UP000325785">
    <property type="component" value="Chromosome"/>
</dbReference>
<keyword evidence="4 10" id="KW-0285">Flavoprotein</keyword>
<evidence type="ECO:0000256" key="6">
    <source>
        <dbReference type="ARBA" id="ARBA00023002"/>
    </source>
</evidence>
<dbReference type="KEGG" id="rid:RIdsm_03930"/>
<evidence type="ECO:0000259" key="11">
    <source>
        <dbReference type="Pfam" id="PF00441"/>
    </source>
</evidence>
<dbReference type="Gene3D" id="1.20.140.10">
    <property type="entry name" value="Butyryl-CoA Dehydrogenase, subunit A, domain 3"/>
    <property type="match status" value="1"/>
</dbReference>
<name>A0A5P3AIN9_9RHOB</name>
<dbReference type="FunFam" id="2.40.110.10:FF:000002">
    <property type="entry name" value="Acyl-CoA dehydrogenase fadE12"/>
    <property type="match status" value="1"/>
</dbReference>
<feature type="domain" description="Acyl-CoA dehydrogenase/oxidase C-terminal" evidence="11">
    <location>
        <begin position="237"/>
        <end position="384"/>
    </location>
</feature>
<dbReference type="InterPro" id="IPR037069">
    <property type="entry name" value="AcylCoA_DH/ox_N_sf"/>
</dbReference>
<dbReference type="GO" id="GO:0003995">
    <property type="term" value="F:acyl-CoA dehydrogenase activity"/>
    <property type="evidence" value="ECO:0007669"/>
    <property type="project" value="InterPro"/>
</dbReference>
<keyword evidence="6 10" id="KW-0560">Oxidoreductase</keyword>
<evidence type="ECO:0000313" key="15">
    <source>
        <dbReference type="Proteomes" id="UP000325785"/>
    </source>
</evidence>
<dbReference type="InterPro" id="IPR009075">
    <property type="entry name" value="AcylCo_DH/oxidase_C"/>
</dbReference>
<comment type="function">
    <text evidence="7">Catalyzes the dehydrogenation at the alpha-beta position of ACP-bound acyl chains. This results in the introduction of a double bond in the lipidic chain, which is further transferred to the epsilon-amino group of lysine residue in the mycobactin core by MbtK.</text>
</comment>
<gene>
    <name evidence="14" type="primary">mmgC_15</name>
    <name evidence="14" type="ORF">RIdsm_03930</name>
</gene>
<dbReference type="Gene3D" id="2.40.110.10">
    <property type="entry name" value="Butyryl-CoA Dehydrogenase, subunit A, domain 2"/>
    <property type="match status" value="1"/>
</dbReference>
<protein>
    <recommendedName>
        <fullName evidence="8">Acyl-[acyl-carrier-protein] dehydrogenase MbtN</fullName>
    </recommendedName>
    <alternativeName>
        <fullName evidence="9">Mycobactin synthase protein N</fullName>
    </alternativeName>
</protein>
<dbReference type="InterPro" id="IPR006091">
    <property type="entry name" value="Acyl-CoA_Oxase/DH_mid-dom"/>
</dbReference>
<comment type="pathway">
    <text evidence="2">Siderophore biosynthesis; mycobactin biosynthesis.</text>
</comment>
<evidence type="ECO:0000256" key="5">
    <source>
        <dbReference type="ARBA" id="ARBA00022827"/>
    </source>
</evidence>
<feature type="domain" description="Acyl-CoA oxidase/dehydrogenase middle" evidence="12">
    <location>
        <begin position="128"/>
        <end position="224"/>
    </location>
</feature>
<dbReference type="GO" id="GO:0033539">
    <property type="term" value="P:fatty acid beta-oxidation using acyl-CoA dehydrogenase"/>
    <property type="evidence" value="ECO:0007669"/>
    <property type="project" value="TreeGrafter"/>
</dbReference>
<comment type="similarity">
    <text evidence="3 10">Belongs to the acyl-CoA dehydrogenase family.</text>
</comment>
<accession>A0A5P3AIN9</accession>
<comment type="cofactor">
    <cofactor evidence="1 10">
        <name>FAD</name>
        <dbReference type="ChEBI" id="CHEBI:57692"/>
    </cofactor>
</comment>
<dbReference type="InterPro" id="IPR009100">
    <property type="entry name" value="AcylCoA_DH/oxidase_NM_dom_sf"/>
</dbReference>
<evidence type="ECO:0000256" key="7">
    <source>
        <dbReference type="ARBA" id="ARBA00037085"/>
    </source>
</evidence>
<evidence type="ECO:0000256" key="9">
    <source>
        <dbReference type="ARBA" id="ARBA00042660"/>
    </source>
</evidence>
<evidence type="ECO:0000256" key="8">
    <source>
        <dbReference type="ARBA" id="ARBA00040394"/>
    </source>
</evidence>
<dbReference type="PANTHER" id="PTHR48083:SF20">
    <property type="entry name" value="LONG-CHAIN SPECIFIC ACYL-COA DEHYDROGENASE, MITOCHONDRIAL"/>
    <property type="match status" value="1"/>
</dbReference>
<feature type="domain" description="Acyl-CoA dehydrogenase/oxidase N-terminal" evidence="13">
    <location>
        <begin position="13"/>
        <end position="124"/>
    </location>
</feature>
<evidence type="ECO:0000256" key="4">
    <source>
        <dbReference type="ARBA" id="ARBA00022630"/>
    </source>
</evidence>
<dbReference type="InterPro" id="IPR046373">
    <property type="entry name" value="Acyl-CoA_Oxase/DH_mid-dom_sf"/>
</dbReference>
<dbReference type="Pfam" id="PF02771">
    <property type="entry name" value="Acyl-CoA_dh_N"/>
    <property type="match status" value="1"/>
</dbReference>
<dbReference type="GO" id="GO:0050660">
    <property type="term" value="F:flavin adenine dinucleotide binding"/>
    <property type="evidence" value="ECO:0007669"/>
    <property type="project" value="InterPro"/>
</dbReference>
<evidence type="ECO:0000259" key="12">
    <source>
        <dbReference type="Pfam" id="PF02770"/>
    </source>
</evidence>
<dbReference type="FunFam" id="1.20.140.10:FF:000001">
    <property type="entry name" value="Acyl-CoA dehydrogenase"/>
    <property type="match status" value="1"/>
</dbReference>
<dbReference type="InterPro" id="IPR036250">
    <property type="entry name" value="AcylCo_DH-like_C"/>
</dbReference>
<evidence type="ECO:0000259" key="13">
    <source>
        <dbReference type="Pfam" id="PF02771"/>
    </source>
</evidence>
<dbReference type="FunFam" id="1.10.540.10:FF:000026">
    <property type="entry name" value="Acyl-CoA dehydrogenase medium chain"/>
    <property type="match status" value="1"/>
</dbReference>
<proteinExistence type="inferred from homology"/>
<keyword evidence="5 10" id="KW-0274">FAD</keyword>